<dbReference type="AlphaFoldDB" id="A0A4V6PWK4"/>
<protein>
    <submittedName>
        <fullName evidence="1">Uncharacterized protein</fullName>
    </submittedName>
</protein>
<name>A0A4V6PWK4_9BACI</name>
<accession>A0A4V6PWK4</accession>
<reference evidence="1 2" key="1">
    <citation type="submission" date="2019-03" db="EMBL/GenBank/DDBJ databases">
        <title>Genomic Encyclopedia of Type Strains, Phase IV (KMG-IV): sequencing the most valuable type-strain genomes for metagenomic binning, comparative biology and taxonomic classification.</title>
        <authorList>
            <person name="Goeker M."/>
        </authorList>
    </citation>
    <scope>NUCLEOTIDE SEQUENCE [LARGE SCALE GENOMIC DNA]</scope>
    <source>
        <strain evidence="1 2">DSM 28697</strain>
    </source>
</reference>
<gene>
    <name evidence="1" type="ORF">EV213_10155</name>
</gene>
<dbReference type="RefSeq" id="WP_133578471.1">
    <property type="nucleotide sequence ID" value="NZ_SNYJ01000001.1"/>
</dbReference>
<organism evidence="1 2">
    <name type="scientific">Aureibacillus halotolerans</name>
    <dbReference type="NCBI Taxonomy" id="1508390"/>
    <lineage>
        <taxon>Bacteria</taxon>
        <taxon>Bacillati</taxon>
        <taxon>Bacillota</taxon>
        <taxon>Bacilli</taxon>
        <taxon>Bacillales</taxon>
        <taxon>Bacillaceae</taxon>
        <taxon>Aureibacillus</taxon>
    </lineage>
</organism>
<evidence type="ECO:0000313" key="1">
    <source>
        <dbReference type="EMBL" id="TDQ42627.1"/>
    </source>
</evidence>
<dbReference type="OrthoDB" id="2460531at2"/>
<sequence length="527" mass="60935">MTTLTDGMPYTVQDPGKMFSLQIAYGEAIEIHLFEHTKNSEWTLTLQDHEGVIVQQVLTTMHVAPVLVYAPKLNSVKSFSLGVTGQGGTCTVQVDRFRVLEGKCESDQYLTRQNGPYMIGELGWTLAENVNVTVGSGTVFTMRTGGHINLRDKSSLWFKGTKEQPTIFIGLMHTWDTYINKASTAQVEGTHTMAQYDSKLSHQAVDLAGVAELPPNQRLEKVRAWYQHRSPYQFHLLHWPKKMHWADRFHDAALYFGMDVEWFMKWETTSGRVVPLRPGNYWDFVNSHFAEDLQQANDLYEAKRTAMHPRIQHFINYIEESDAWHRKYGRLKLTDLFRPGFVKAWHTHFIKLSTLFWLSHNTSIVYWDNEARELGIYEREDPIEQKFIDGVVIRVNFTSALPIELPGKGRAIPPIGLIGLFLFHGPLAYPAIYPAVFPEGPFQFHAKTNAALIHGYFEAMLHHEYSSVFTWWFPTPSDLELKQILEEKQLQLHSPLEDWVRELIQPEKWSLQEIQRKYLSVNIEEKA</sequence>
<dbReference type="EMBL" id="SNYJ01000001">
    <property type="protein sequence ID" value="TDQ42627.1"/>
    <property type="molecule type" value="Genomic_DNA"/>
</dbReference>
<dbReference type="Proteomes" id="UP000295632">
    <property type="component" value="Unassembled WGS sequence"/>
</dbReference>
<evidence type="ECO:0000313" key="2">
    <source>
        <dbReference type="Proteomes" id="UP000295632"/>
    </source>
</evidence>
<keyword evidence="2" id="KW-1185">Reference proteome</keyword>
<comment type="caution">
    <text evidence="1">The sequence shown here is derived from an EMBL/GenBank/DDBJ whole genome shotgun (WGS) entry which is preliminary data.</text>
</comment>
<proteinExistence type="predicted"/>